<proteinExistence type="inferred from homology"/>
<evidence type="ECO:0000256" key="3">
    <source>
        <dbReference type="ARBA" id="ARBA00022827"/>
    </source>
</evidence>
<evidence type="ECO:0008006" key="7">
    <source>
        <dbReference type="Google" id="ProtNLM"/>
    </source>
</evidence>
<dbReference type="InterPro" id="IPR036188">
    <property type="entry name" value="FAD/NAD-bd_sf"/>
</dbReference>
<keyword evidence="4" id="KW-0560">Oxidoreductase</keyword>
<protein>
    <recommendedName>
        <fullName evidence="7">Thiol-specific monooxygenase</fullName>
    </recommendedName>
</protein>
<organism evidence="5 6">
    <name type="scientific">Diaporthe eres</name>
    <name type="common">Phomopsis oblonga</name>
    <dbReference type="NCBI Taxonomy" id="83184"/>
    <lineage>
        <taxon>Eukaryota</taxon>
        <taxon>Fungi</taxon>
        <taxon>Dikarya</taxon>
        <taxon>Ascomycota</taxon>
        <taxon>Pezizomycotina</taxon>
        <taxon>Sordariomycetes</taxon>
        <taxon>Sordariomycetidae</taxon>
        <taxon>Diaporthales</taxon>
        <taxon>Diaporthaceae</taxon>
        <taxon>Diaporthe</taxon>
        <taxon>Diaporthe eres species complex</taxon>
    </lineage>
</organism>
<dbReference type="Gene3D" id="3.50.50.60">
    <property type="entry name" value="FAD/NAD(P)-binding domain"/>
    <property type="match status" value="2"/>
</dbReference>
<name>A0ABR1PI89_DIAER</name>
<keyword evidence="2" id="KW-0285">Flavoprotein</keyword>
<dbReference type="InterPro" id="IPR020946">
    <property type="entry name" value="Flavin_mOase-like"/>
</dbReference>
<comment type="similarity">
    <text evidence="1">Belongs to the FMO family.</text>
</comment>
<dbReference type="PANTHER" id="PTHR23023">
    <property type="entry name" value="DIMETHYLANILINE MONOOXYGENASE"/>
    <property type="match status" value="1"/>
</dbReference>
<keyword evidence="3" id="KW-0274">FAD</keyword>
<dbReference type="Pfam" id="PF00743">
    <property type="entry name" value="FMO-like"/>
    <property type="match status" value="2"/>
</dbReference>
<evidence type="ECO:0000256" key="2">
    <source>
        <dbReference type="ARBA" id="ARBA00022630"/>
    </source>
</evidence>
<evidence type="ECO:0000256" key="4">
    <source>
        <dbReference type="ARBA" id="ARBA00023002"/>
    </source>
</evidence>
<comment type="caution">
    <text evidence="5">The sequence shown here is derived from an EMBL/GenBank/DDBJ whole genome shotgun (WGS) entry which is preliminary data.</text>
</comment>
<dbReference type="EMBL" id="JAKNSF020000008">
    <property type="protein sequence ID" value="KAK7737214.1"/>
    <property type="molecule type" value="Genomic_DNA"/>
</dbReference>
<evidence type="ECO:0000256" key="1">
    <source>
        <dbReference type="ARBA" id="ARBA00009183"/>
    </source>
</evidence>
<dbReference type="InterPro" id="IPR050346">
    <property type="entry name" value="FMO-like"/>
</dbReference>
<dbReference type="SUPFAM" id="SSF51905">
    <property type="entry name" value="FAD/NAD(P)-binding domain"/>
    <property type="match status" value="1"/>
</dbReference>
<keyword evidence="6" id="KW-1185">Reference proteome</keyword>
<gene>
    <name evidence="5" type="ORF">SLS63_003005</name>
</gene>
<reference evidence="5 6" key="1">
    <citation type="submission" date="2024-02" db="EMBL/GenBank/DDBJ databases">
        <title>De novo assembly and annotation of 12 fungi associated with fruit tree decline syndrome in Ontario, Canada.</title>
        <authorList>
            <person name="Sulman M."/>
            <person name="Ellouze W."/>
            <person name="Ilyukhin E."/>
        </authorList>
    </citation>
    <scope>NUCLEOTIDE SEQUENCE [LARGE SCALE GENOMIC DNA]</scope>
    <source>
        <strain evidence="5 6">M169</strain>
    </source>
</reference>
<accession>A0ABR1PI89</accession>
<evidence type="ECO:0000313" key="5">
    <source>
        <dbReference type="EMBL" id="KAK7737214.1"/>
    </source>
</evidence>
<sequence length="435" mass="49703">MLLYDPNLKPGIPSLRALVEQKAVIPSQIPPTLPCEIPRDEIVNSHQARYWDSGAHEHLHSNLPPGIMCFSQEPIQEIVSERSLARYGPYSPFRHRELIREWIEAVFVRGKTSDLIQFNTTVELAEYDQNSEEWILTLRREQLGKETDYWWQEKFDALVVASGHFYLPYIPDVQGLLDFGEKFPGRIQHSKHYRDVEDYRDKRVVVVGGSISAFDAVHDIRLVSKLPVISSLRKPNPLFTEAAFTPPDITVKPQIESFSPESGRITFSDGSSVNDVDIVLFATGYDFSVPFLPDLKGVNKRIAGLYQHVFKTDNPSLAFIGMVTGGFGIRIYEWQAVAAARVLAGHAKLPPRDEMYKWEQDRLALKGEGAPFWTLMPDFEDHFEAYRALAGDPAEGTQGRVLPKYDPAWGEEFWEFVRQRINWWQEAAARDAVRQ</sequence>
<evidence type="ECO:0000313" key="6">
    <source>
        <dbReference type="Proteomes" id="UP001430848"/>
    </source>
</evidence>
<dbReference type="Proteomes" id="UP001430848">
    <property type="component" value="Unassembled WGS sequence"/>
</dbReference>